<organism evidence="2 3">
    <name type="scientific">Desulfosalsimonas propionicica</name>
    <dbReference type="NCBI Taxonomy" id="332175"/>
    <lineage>
        <taxon>Bacteria</taxon>
        <taxon>Pseudomonadati</taxon>
        <taxon>Thermodesulfobacteriota</taxon>
        <taxon>Desulfobacteria</taxon>
        <taxon>Desulfobacterales</taxon>
        <taxon>Desulfosalsimonadaceae</taxon>
        <taxon>Desulfosalsimonas</taxon>
    </lineage>
</organism>
<dbReference type="SUPFAM" id="SSF55804">
    <property type="entry name" value="Phoshotransferase/anion transport protein"/>
    <property type="match status" value="1"/>
</dbReference>
<dbReference type="InterPro" id="IPR016152">
    <property type="entry name" value="PTrfase/Anion_transptr"/>
</dbReference>
<dbReference type="InterPro" id="IPR041657">
    <property type="entry name" value="HTH_17"/>
</dbReference>
<dbReference type="CDD" id="cd00211">
    <property type="entry name" value="PTS_IIA_fru"/>
    <property type="match status" value="1"/>
</dbReference>
<feature type="domain" description="PTS EIIA type-2" evidence="1">
    <location>
        <begin position="75"/>
        <end position="220"/>
    </location>
</feature>
<dbReference type="SUPFAM" id="SSF46955">
    <property type="entry name" value="Putative DNA-binding domain"/>
    <property type="match status" value="1"/>
</dbReference>
<sequence>MELKLNEFAHCLQMPVTTIERWIRQGRIPVKKVGDACVFSETALKKWARTHNLSFCLPGEKQEEKPDPKMETLSEAIGRGGIYYDIAGDTVEQVIDSAVSAMQQVGSETARRVLYESLVAREQMMSTGIGNGVAVPHPRTPLSNSGIADQMAACFLEKPVDFKAVDKKPVHVLFVLVATTARQHLHLLSRLSFCLRDNSFLTLLSQRPEPETLRKKMAEFDQRLNNGE</sequence>
<comment type="caution">
    <text evidence="2">The sequence shown here is derived from an EMBL/GenBank/DDBJ whole genome shotgun (WGS) entry which is preliminary data.</text>
</comment>
<gene>
    <name evidence="2" type="ORF">HNR65_001865</name>
</gene>
<dbReference type="GO" id="GO:0030295">
    <property type="term" value="F:protein kinase activator activity"/>
    <property type="evidence" value="ECO:0007669"/>
    <property type="project" value="TreeGrafter"/>
</dbReference>
<protein>
    <submittedName>
        <fullName evidence="2">PTS system nitrogen regulatory IIA component</fullName>
    </submittedName>
</protein>
<dbReference type="Gene3D" id="3.40.930.10">
    <property type="entry name" value="Mannitol-specific EII, Chain A"/>
    <property type="match status" value="1"/>
</dbReference>
<dbReference type="Pfam" id="PF12728">
    <property type="entry name" value="HTH_17"/>
    <property type="match status" value="1"/>
</dbReference>
<dbReference type="RefSeq" id="WP_181551188.1">
    <property type="nucleotide sequence ID" value="NZ_JACDUS010000004.1"/>
</dbReference>
<evidence type="ECO:0000259" key="1">
    <source>
        <dbReference type="PROSITE" id="PS51094"/>
    </source>
</evidence>
<evidence type="ECO:0000313" key="3">
    <source>
        <dbReference type="Proteomes" id="UP000525298"/>
    </source>
</evidence>
<dbReference type="InterPro" id="IPR051541">
    <property type="entry name" value="PTS_SugarTrans_NitroReg"/>
</dbReference>
<dbReference type="AlphaFoldDB" id="A0A7W0HKT4"/>
<dbReference type="EMBL" id="JACDUS010000004">
    <property type="protein sequence ID" value="MBA2881538.1"/>
    <property type="molecule type" value="Genomic_DNA"/>
</dbReference>
<dbReference type="InterPro" id="IPR009061">
    <property type="entry name" value="DNA-bd_dom_put_sf"/>
</dbReference>
<dbReference type="PANTHER" id="PTHR47738:SF1">
    <property type="entry name" value="NITROGEN REGULATORY PROTEIN"/>
    <property type="match status" value="1"/>
</dbReference>
<proteinExistence type="predicted"/>
<dbReference type="InterPro" id="IPR002178">
    <property type="entry name" value="PTS_EIIA_type-2_dom"/>
</dbReference>
<dbReference type="Pfam" id="PF00359">
    <property type="entry name" value="PTS_EIIA_2"/>
    <property type="match status" value="1"/>
</dbReference>
<dbReference type="PROSITE" id="PS51094">
    <property type="entry name" value="PTS_EIIA_TYPE_2"/>
    <property type="match status" value="1"/>
</dbReference>
<dbReference type="Proteomes" id="UP000525298">
    <property type="component" value="Unassembled WGS sequence"/>
</dbReference>
<reference evidence="2 3" key="1">
    <citation type="submission" date="2020-07" db="EMBL/GenBank/DDBJ databases">
        <title>Genomic Encyclopedia of Type Strains, Phase IV (KMG-IV): sequencing the most valuable type-strain genomes for metagenomic binning, comparative biology and taxonomic classification.</title>
        <authorList>
            <person name="Goeker M."/>
        </authorList>
    </citation>
    <scope>NUCLEOTIDE SEQUENCE [LARGE SCALE GENOMIC DNA]</scope>
    <source>
        <strain evidence="2 3">DSM 17721</strain>
    </source>
</reference>
<dbReference type="PANTHER" id="PTHR47738">
    <property type="entry name" value="PTS SYSTEM FRUCTOSE-LIKE EIIA COMPONENT-RELATED"/>
    <property type="match status" value="1"/>
</dbReference>
<evidence type="ECO:0000313" key="2">
    <source>
        <dbReference type="EMBL" id="MBA2881538.1"/>
    </source>
</evidence>
<accession>A0A7W0HKT4</accession>
<keyword evidence="3" id="KW-1185">Reference proteome</keyword>
<name>A0A7W0HKT4_9BACT</name>